<sequence>MPAIDTDTPIGTTTMLVVPPLRPPTQVAAFATSNLLCDASSYQDWVLTLCSCLPSDVLEYLKLGVPHKSWPSTYVPLWDHYARALICTAVNPCTVLPGLSRYFDDACSTHKIWDALPEPMPDTPDSFLQFHDRFENDSRLLDDSKVTVDSLLTLHLRPGSCHPSPRGAQLLPCLNPTCHKLHWLNECLDTAWATTYCARKATNGGSKRGNKKGSQPAASPAIVETPEPTTFTTCLLATPAKVSLLNLHRRLAHLPIAQIKNIVQKGLVTGVDCLGHQ</sequence>
<name>A0A238FDV2_9BASI</name>
<reference evidence="3" key="1">
    <citation type="submission" date="2016-09" db="EMBL/GenBank/DDBJ databases">
        <authorList>
            <person name="Jeantristanb JTB J.-T."/>
            <person name="Ricardo R."/>
        </authorList>
    </citation>
    <scope>NUCLEOTIDE SEQUENCE [LARGE SCALE GENOMIC DNA]</scope>
</reference>
<dbReference type="Proteomes" id="UP000198372">
    <property type="component" value="Unassembled WGS sequence"/>
</dbReference>
<organism evidence="2 3">
    <name type="scientific">Microbotryum intermedium</name>
    <dbReference type="NCBI Taxonomy" id="269621"/>
    <lineage>
        <taxon>Eukaryota</taxon>
        <taxon>Fungi</taxon>
        <taxon>Dikarya</taxon>
        <taxon>Basidiomycota</taxon>
        <taxon>Pucciniomycotina</taxon>
        <taxon>Microbotryomycetes</taxon>
        <taxon>Microbotryales</taxon>
        <taxon>Microbotryaceae</taxon>
        <taxon>Microbotryum</taxon>
    </lineage>
</organism>
<evidence type="ECO:0000313" key="3">
    <source>
        <dbReference type="Proteomes" id="UP000198372"/>
    </source>
</evidence>
<gene>
    <name evidence="2" type="ORF">BQ2448_2338</name>
</gene>
<accession>A0A238FDV2</accession>
<dbReference type="AlphaFoldDB" id="A0A238FDV2"/>
<dbReference type="OrthoDB" id="2539887at2759"/>
<proteinExistence type="predicted"/>
<dbReference type="EMBL" id="FMSP01000004">
    <property type="protein sequence ID" value="SCV69318.1"/>
    <property type="molecule type" value="Genomic_DNA"/>
</dbReference>
<evidence type="ECO:0000256" key="1">
    <source>
        <dbReference type="SAM" id="MobiDB-lite"/>
    </source>
</evidence>
<protein>
    <submittedName>
        <fullName evidence="2">BQ2448_2338 protein</fullName>
    </submittedName>
</protein>
<feature type="region of interest" description="Disordered" evidence="1">
    <location>
        <begin position="203"/>
        <end position="223"/>
    </location>
</feature>
<keyword evidence="3" id="KW-1185">Reference proteome</keyword>
<evidence type="ECO:0000313" key="2">
    <source>
        <dbReference type="EMBL" id="SCV69318.1"/>
    </source>
</evidence>